<evidence type="ECO:0008006" key="4">
    <source>
        <dbReference type="Google" id="ProtNLM"/>
    </source>
</evidence>
<evidence type="ECO:0000313" key="3">
    <source>
        <dbReference type="Proteomes" id="UP000585272"/>
    </source>
</evidence>
<keyword evidence="3" id="KW-1185">Reference proteome</keyword>
<evidence type="ECO:0000256" key="1">
    <source>
        <dbReference type="SAM" id="SignalP"/>
    </source>
</evidence>
<evidence type="ECO:0000313" key="2">
    <source>
        <dbReference type="EMBL" id="MBB4661255.1"/>
    </source>
</evidence>
<proteinExistence type="predicted"/>
<name>A0A840IA71_9ACTN</name>
<sequence length="172" mass="18360">MPALSATRRRLALMLALVLIVAGAVAVAAVGGDDAPATVVKDAHFIDADEPGVLTFENGDCFRDPEKNRAHGEEILNTVECVGADNEVFAFLTLPDGPWDAAAVEREGVAGCERAFGELWGEPGSGPARLDVYPVLPTERSWTGDGDRNVMCVVWSHLGEFTADPISQRAQR</sequence>
<comment type="caution">
    <text evidence="2">The sequence shown here is derived from an EMBL/GenBank/DDBJ whole genome shotgun (WGS) entry which is preliminary data.</text>
</comment>
<feature type="chain" id="PRO_5032624923" description="Septum formation-related domain-containing protein" evidence="1">
    <location>
        <begin position="29"/>
        <end position="172"/>
    </location>
</feature>
<gene>
    <name evidence="2" type="ORF">BDZ31_000828</name>
</gene>
<reference evidence="2 3" key="1">
    <citation type="submission" date="2020-08" db="EMBL/GenBank/DDBJ databases">
        <title>Genomic Encyclopedia of Archaeal and Bacterial Type Strains, Phase II (KMG-II): from individual species to whole genera.</title>
        <authorList>
            <person name="Goeker M."/>
        </authorList>
    </citation>
    <scope>NUCLEOTIDE SEQUENCE [LARGE SCALE GENOMIC DNA]</scope>
    <source>
        <strain evidence="2 3">DSM 23288</strain>
    </source>
</reference>
<keyword evidence="1" id="KW-0732">Signal</keyword>
<feature type="signal peptide" evidence="1">
    <location>
        <begin position="1"/>
        <end position="28"/>
    </location>
</feature>
<accession>A0A840IA71</accession>
<dbReference type="AlphaFoldDB" id="A0A840IA71"/>
<dbReference type="EMBL" id="JACHNU010000001">
    <property type="protein sequence ID" value="MBB4661255.1"/>
    <property type="molecule type" value="Genomic_DNA"/>
</dbReference>
<organism evidence="2 3">
    <name type="scientific">Conexibacter arvalis</name>
    <dbReference type="NCBI Taxonomy" id="912552"/>
    <lineage>
        <taxon>Bacteria</taxon>
        <taxon>Bacillati</taxon>
        <taxon>Actinomycetota</taxon>
        <taxon>Thermoleophilia</taxon>
        <taxon>Solirubrobacterales</taxon>
        <taxon>Conexibacteraceae</taxon>
        <taxon>Conexibacter</taxon>
    </lineage>
</organism>
<dbReference type="RefSeq" id="WP_183339275.1">
    <property type="nucleotide sequence ID" value="NZ_JACHNU010000001.1"/>
</dbReference>
<dbReference type="Proteomes" id="UP000585272">
    <property type="component" value="Unassembled WGS sequence"/>
</dbReference>
<protein>
    <recommendedName>
        <fullName evidence="4">Septum formation-related domain-containing protein</fullName>
    </recommendedName>
</protein>